<sequence>MAGCGSSGSSEGQDLSGSGDSVSVDVGLSSPIKVSGEPNIAVLVPGLSTPYGAAVVEAVKARGAKYGFEVTAFDGKFDAQTQVQQVQNAITQKKFNAMIIVPQVSALLCKPLTQDAPAANIVVVTVDTPVCDAGETSDMSKVAVPGVLAQVGDSGTTGAFIAGMKTALTKYPDNKNVLLITPPTGTSNHTQTVDAFDEALKPAGYKVVAETVTADYSTASGLKGTQDALQAHPEINLILGPYAPVSYGASLATKAAGREDIPIIDSAVGDKLSMQWIQEGKIDAGVTDFPQLMASGAVDALKDAFEGKDVPRVITTAEGEGPKPETKEGTFVIVTPDNVEQWMKYSY</sequence>
<dbReference type="PANTHER" id="PTHR46847:SF1">
    <property type="entry name" value="D-ALLOSE-BINDING PERIPLASMIC PROTEIN-RELATED"/>
    <property type="match status" value="1"/>
</dbReference>
<evidence type="ECO:0000256" key="1">
    <source>
        <dbReference type="ARBA" id="ARBA00004196"/>
    </source>
</evidence>
<dbReference type="Proteomes" id="UP001316184">
    <property type="component" value="Chromosome"/>
</dbReference>
<keyword evidence="7" id="KW-1185">Reference proteome</keyword>
<name>A0ABY5MBH7_9ACTN</name>
<comment type="subcellular location">
    <subcellularLocation>
        <location evidence="1">Cell envelope</location>
    </subcellularLocation>
</comment>
<reference evidence="6 7" key="1">
    <citation type="submission" date="2022-08" db="EMBL/GenBank/DDBJ databases">
        <title>novel species in genus Aeromicrobium.</title>
        <authorList>
            <person name="Ye L."/>
        </authorList>
    </citation>
    <scope>NUCLEOTIDE SEQUENCE [LARGE SCALE GENOMIC DNA]</scope>
    <source>
        <strain evidence="7">zg-Y1379</strain>
    </source>
</reference>
<dbReference type="Gene3D" id="3.40.50.2300">
    <property type="match status" value="2"/>
</dbReference>
<dbReference type="PANTHER" id="PTHR46847">
    <property type="entry name" value="D-ALLOSE-BINDING PERIPLASMIC PROTEIN-RELATED"/>
    <property type="match status" value="1"/>
</dbReference>
<dbReference type="CDD" id="cd01536">
    <property type="entry name" value="PBP1_ABC_sugar_binding-like"/>
    <property type="match status" value="1"/>
</dbReference>
<keyword evidence="3" id="KW-0732">Signal</keyword>
<evidence type="ECO:0000256" key="2">
    <source>
        <dbReference type="ARBA" id="ARBA00007639"/>
    </source>
</evidence>
<gene>
    <name evidence="6" type="ORF">NQV15_03960</name>
</gene>
<evidence type="ECO:0000256" key="4">
    <source>
        <dbReference type="SAM" id="MobiDB-lite"/>
    </source>
</evidence>
<organism evidence="6 7">
    <name type="scientific">Aeromicrobium wangtongii</name>
    <dbReference type="NCBI Taxonomy" id="2969247"/>
    <lineage>
        <taxon>Bacteria</taxon>
        <taxon>Bacillati</taxon>
        <taxon>Actinomycetota</taxon>
        <taxon>Actinomycetes</taxon>
        <taxon>Propionibacteriales</taxon>
        <taxon>Nocardioidaceae</taxon>
        <taxon>Aeromicrobium</taxon>
    </lineage>
</organism>
<dbReference type="EMBL" id="CP102173">
    <property type="protein sequence ID" value="UUP15480.1"/>
    <property type="molecule type" value="Genomic_DNA"/>
</dbReference>
<dbReference type="Pfam" id="PF13407">
    <property type="entry name" value="Peripla_BP_4"/>
    <property type="match status" value="1"/>
</dbReference>
<dbReference type="InterPro" id="IPR025997">
    <property type="entry name" value="SBP_2_dom"/>
</dbReference>
<comment type="similarity">
    <text evidence="2">Belongs to the bacterial solute-binding protein 2 family.</text>
</comment>
<feature type="domain" description="Periplasmic binding protein" evidence="5">
    <location>
        <begin position="40"/>
        <end position="308"/>
    </location>
</feature>
<dbReference type="SUPFAM" id="SSF53822">
    <property type="entry name" value="Periplasmic binding protein-like I"/>
    <property type="match status" value="1"/>
</dbReference>
<accession>A0ABY5MBH7</accession>
<evidence type="ECO:0000313" key="6">
    <source>
        <dbReference type="EMBL" id="UUP15480.1"/>
    </source>
</evidence>
<evidence type="ECO:0000313" key="7">
    <source>
        <dbReference type="Proteomes" id="UP001316184"/>
    </source>
</evidence>
<proteinExistence type="inferred from homology"/>
<protein>
    <submittedName>
        <fullName evidence="6">Sugar ABC transporter substrate-binding protein</fullName>
    </submittedName>
</protein>
<evidence type="ECO:0000256" key="3">
    <source>
        <dbReference type="ARBA" id="ARBA00022729"/>
    </source>
</evidence>
<dbReference type="InterPro" id="IPR028082">
    <property type="entry name" value="Peripla_BP_I"/>
</dbReference>
<feature type="region of interest" description="Disordered" evidence="4">
    <location>
        <begin position="1"/>
        <end position="22"/>
    </location>
</feature>
<dbReference type="RefSeq" id="WP_255669683.1">
    <property type="nucleotide sequence ID" value="NZ_CP102173.1"/>
</dbReference>
<evidence type="ECO:0000259" key="5">
    <source>
        <dbReference type="Pfam" id="PF13407"/>
    </source>
</evidence>